<evidence type="ECO:0000256" key="2">
    <source>
        <dbReference type="ARBA" id="ARBA00022448"/>
    </source>
</evidence>
<evidence type="ECO:0000256" key="7">
    <source>
        <dbReference type="ARBA" id="ARBA00023065"/>
    </source>
</evidence>
<comment type="subcellular location">
    <subcellularLocation>
        <location evidence="1">Membrane</location>
        <topology evidence="1">Multi-pass membrane protein</topology>
    </subcellularLocation>
</comment>
<comment type="similarity">
    <text evidence="11">Belongs to the amiloride-sensitive sodium channel (TC 1.A.6) family.</text>
</comment>
<keyword evidence="4 11" id="KW-0812">Transmembrane</keyword>
<dbReference type="Gene3D" id="2.60.470.10">
    <property type="entry name" value="Acid-sensing ion channels like domains"/>
    <property type="match status" value="1"/>
</dbReference>
<gene>
    <name evidence="12" type="ORF">OXX778_LOCUS20276</name>
</gene>
<evidence type="ECO:0000256" key="9">
    <source>
        <dbReference type="ARBA" id="ARBA00023201"/>
    </source>
</evidence>
<keyword evidence="10 11" id="KW-0407">Ion channel</keyword>
<dbReference type="Pfam" id="PF00858">
    <property type="entry name" value="ASC"/>
    <property type="match status" value="1"/>
</dbReference>
<evidence type="ECO:0000256" key="10">
    <source>
        <dbReference type="ARBA" id="ARBA00023303"/>
    </source>
</evidence>
<accession>A0A814MTD2</accession>
<protein>
    <submittedName>
        <fullName evidence="12">Uncharacterized protein</fullName>
    </submittedName>
</protein>
<keyword evidence="5" id="KW-1133">Transmembrane helix</keyword>
<dbReference type="AlphaFoldDB" id="A0A814MTD2"/>
<keyword evidence="3 11" id="KW-0894">Sodium channel</keyword>
<keyword evidence="7 11" id="KW-0406">Ion transport</keyword>
<keyword evidence="2 11" id="KW-0813">Transport</keyword>
<evidence type="ECO:0000256" key="8">
    <source>
        <dbReference type="ARBA" id="ARBA00023136"/>
    </source>
</evidence>
<keyword evidence="8" id="KW-0472">Membrane</keyword>
<evidence type="ECO:0000256" key="1">
    <source>
        <dbReference type="ARBA" id="ARBA00004141"/>
    </source>
</evidence>
<comment type="caution">
    <text evidence="12">The sequence shown here is derived from an EMBL/GenBank/DDBJ whole genome shotgun (WGS) entry which is preliminary data.</text>
</comment>
<keyword evidence="9 11" id="KW-0739">Sodium transport</keyword>
<keyword evidence="13" id="KW-1185">Reference proteome</keyword>
<dbReference type="EMBL" id="CAJNOC010006669">
    <property type="protein sequence ID" value="CAF1082867.1"/>
    <property type="molecule type" value="Genomic_DNA"/>
</dbReference>
<sequence>TTKTRIKTGFNTKFPTITVCNLNYFTSEYSINYIESLEYYKFEGNPFAKGFEYIAKANKPKNSSVLYGDSLKKLIVFCEYESNRCNMSQVKHYNHPEYGDCYTLNSGSDQKDNVVPL</sequence>
<proteinExistence type="inferred from homology"/>
<organism evidence="12 13">
    <name type="scientific">Brachionus calyciflorus</name>
    <dbReference type="NCBI Taxonomy" id="104777"/>
    <lineage>
        <taxon>Eukaryota</taxon>
        <taxon>Metazoa</taxon>
        <taxon>Spiralia</taxon>
        <taxon>Gnathifera</taxon>
        <taxon>Rotifera</taxon>
        <taxon>Eurotatoria</taxon>
        <taxon>Monogononta</taxon>
        <taxon>Pseudotrocha</taxon>
        <taxon>Ploima</taxon>
        <taxon>Brachionidae</taxon>
        <taxon>Brachionus</taxon>
    </lineage>
</organism>
<evidence type="ECO:0000313" key="13">
    <source>
        <dbReference type="Proteomes" id="UP000663879"/>
    </source>
</evidence>
<evidence type="ECO:0000256" key="4">
    <source>
        <dbReference type="ARBA" id="ARBA00022692"/>
    </source>
</evidence>
<keyword evidence="6" id="KW-0915">Sodium</keyword>
<dbReference type="GO" id="GO:0005272">
    <property type="term" value="F:sodium channel activity"/>
    <property type="evidence" value="ECO:0007669"/>
    <property type="project" value="UniProtKB-KW"/>
</dbReference>
<evidence type="ECO:0000256" key="5">
    <source>
        <dbReference type="ARBA" id="ARBA00022989"/>
    </source>
</evidence>
<evidence type="ECO:0000256" key="11">
    <source>
        <dbReference type="RuleBase" id="RU000679"/>
    </source>
</evidence>
<evidence type="ECO:0000256" key="6">
    <source>
        <dbReference type="ARBA" id="ARBA00023053"/>
    </source>
</evidence>
<name>A0A814MTD2_9BILA</name>
<reference evidence="12" key="1">
    <citation type="submission" date="2021-02" db="EMBL/GenBank/DDBJ databases">
        <authorList>
            <person name="Nowell W R."/>
        </authorList>
    </citation>
    <scope>NUCLEOTIDE SEQUENCE</scope>
    <source>
        <strain evidence="12">Ploen Becks lab</strain>
    </source>
</reference>
<evidence type="ECO:0000256" key="3">
    <source>
        <dbReference type="ARBA" id="ARBA00022461"/>
    </source>
</evidence>
<dbReference type="GO" id="GO:0016020">
    <property type="term" value="C:membrane"/>
    <property type="evidence" value="ECO:0007669"/>
    <property type="project" value="UniProtKB-SubCell"/>
</dbReference>
<dbReference type="Proteomes" id="UP000663879">
    <property type="component" value="Unassembled WGS sequence"/>
</dbReference>
<feature type="non-terminal residue" evidence="12">
    <location>
        <position position="1"/>
    </location>
</feature>
<dbReference type="InterPro" id="IPR001873">
    <property type="entry name" value="ENaC"/>
</dbReference>
<dbReference type="OrthoDB" id="6021021at2759"/>
<evidence type="ECO:0000313" key="12">
    <source>
        <dbReference type="EMBL" id="CAF1082867.1"/>
    </source>
</evidence>